<reference evidence="2 3" key="1">
    <citation type="submission" date="2018-10" db="EMBL/GenBank/DDBJ databases">
        <title>Natrarchaeobius chitinivorans gen. nov., sp. nov., and Natrarchaeobius haloalkaliphilus sp. nov., alkaliphilic, chitin-utilizing haloarchaea from hypersaline alkaline lakes.</title>
        <authorList>
            <person name="Sorokin D.Y."/>
            <person name="Elcheninov A.G."/>
            <person name="Kostrikina N.A."/>
            <person name="Bale N.J."/>
            <person name="Sinninghe Damste J.S."/>
            <person name="Khijniak T.V."/>
            <person name="Kublanov I.V."/>
            <person name="Toshchakov S.V."/>
        </authorList>
    </citation>
    <scope>NUCLEOTIDE SEQUENCE [LARGE SCALE GENOMIC DNA]</scope>
    <source>
        <strain evidence="2 3">AArcht7</strain>
    </source>
</reference>
<accession>A0A3N6MSW2</accession>
<name>A0A3N6MSW2_NATCH</name>
<evidence type="ECO:0000313" key="3">
    <source>
        <dbReference type="Proteomes" id="UP000281431"/>
    </source>
</evidence>
<dbReference type="Proteomes" id="UP000281431">
    <property type="component" value="Unassembled WGS sequence"/>
</dbReference>
<dbReference type="AlphaFoldDB" id="A0A3N6MSW2"/>
<organism evidence="2 3">
    <name type="scientific">Natrarchaeobius chitinivorans</name>
    <dbReference type="NCBI Taxonomy" id="1679083"/>
    <lineage>
        <taxon>Archaea</taxon>
        <taxon>Methanobacteriati</taxon>
        <taxon>Methanobacteriota</taxon>
        <taxon>Stenosarchaea group</taxon>
        <taxon>Halobacteria</taxon>
        <taxon>Halobacteriales</taxon>
        <taxon>Natrialbaceae</taxon>
        <taxon>Natrarchaeobius</taxon>
    </lineage>
</organism>
<sequence length="79" mass="8457">MFVRGEVAIGERERTPQPRAPARSVGVDRGPLASNPLRRRLIRTQAIPHAQMATGRTLIARLVVESGVSLVASLGTLSS</sequence>
<proteinExistence type="predicted"/>
<gene>
    <name evidence="2" type="ORF">EA472_14445</name>
</gene>
<comment type="caution">
    <text evidence="2">The sequence shown here is derived from an EMBL/GenBank/DDBJ whole genome shotgun (WGS) entry which is preliminary data.</text>
</comment>
<keyword evidence="3" id="KW-1185">Reference proteome</keyword>
<dbReference type="EMBL" id="REFZ01000009">
    <property type="protein sequence ID" value="RQG99421.1"/>
    <property type="molecule type" value="Genomic_DNA"/>
</dbReference>
<protein>
    <submittedName>
        <fullName evidence="2">Uncharacterized protein</fullName>
    </submittedName>
</protein>
<evidence type="ECO:0000313" key="2">
    <source>
        <dbReference type="EMBL" id="RQG99421.1"/>
    </source>
</evidence>
<evidence type="ECO:0000256" key="1">
    <source>
        <dbReference type="SAM" id="MobiDB-lite"/>
    </source>
</evidence>
<feature type="region of interest" description="Disordered" evidence="1">
    <location>
        <begin position="1"/>
        <end position="32"/>
    </location>
</feature>